<name>A0A8J4YKA3_CHIOP</name>
<evidence type="ECO:0000313" key="3">
    <source>
        <dbReference type="Proteomes" id="UP000770661"/>
    </source>
</evidence>
<proteinExistence type="predicted"/>
<evidence type="ECO:0000256" key="1">
    <source>
        <dbReference type="SAM" id="MobiDB-lite"/>
    </source>
</evidence>
<accession>A0A8J4YKA3</accession>
<gene>
    <name evidence="2" type="ORF">GWK47_029601</name>
</gene>
<dbReference type="AlphaFoldDB" id="A0A8J4YKA3"/>
<protein>
    <submittedName>
        <fullName evidence="2">Uncharacterized protein</fullName>
    </submittedName>
</protein>
<sequence>MGEVSHKPGGLPFHREGSGPHPWKFTQDPLKVPCGVVYAATPTFVPHLPREETERVDAPKNRQLGDITAGENGAIKFAARNPGHGYITFEGGPQGTRGEAKFGGRYPLPSKNSLNILGVEVDSRSAFSAMETLRVSLPEGDSYAQ</sequence>
<comment type="caution">
    <text evidence="2">The sequence shown here is derived from an EMBL/GenBank/DDBJ whole genome shotgun (WGS) entry which is preliminary data.</text>
</comment>
<dbReference type="EMBL" id="JACEEZ010000818">
    <property type="protein sequence ID" value="KAG0729803.1"/>
    <property type="molecule type" value="Genomic_DNA"/>
</dbReference>
<reference evidence="2" key="1">
    <citation type="submission" date="2020-07" db="EMBL/GenBank/DDBJ databases">
        <title>The High-quality genome of the commercially important snow crab, Chionoecetes opilio.</title>
        <authorList>
            <person name="Jeong J.-H."/>
            <person name="Ryu S."/>
        </authorList>
    </citation>
    <scope>NUCLEOTIDE SEQUENCE</scope>
    <source>
        <strain evidence="2">MADBK_172401_WGS</strain>
        <tissue evidence="2">Digestive gland</tissue>
    </source>
</reference>
<organism evidence="2 3">
    <name type="scientific">Chionoecetes opilio</name>
    <name type="common">Atlantic snow crab</name>
    <name type="synonym">Cancer opilio</name>
    <dbReference type="NCBI Taxonomy" id="41210"/>
    <lineage>
        <taxon>Eukaryota</taxon>
        <taxon>Metazoa</taxon>
        <taxon>Ecdysozoa</taxon>
        <taxon>Arthropoda</taxon>
        <taxon>Crustacea</taxon>
        <taxon>Multicrustacea</taxon>
        <taxon>Malacostraca</taxon>
        <taxon>Eumalacostraca</taxon>
        <taxon>Eucarida</taxon>
        <taxon>Decapoda</taxon>
        <taxon>Pleocyemata</taxon>
        <taxon>Brachyura</taxon>
        <taxon>Eubrachyura</taxon>
        <taxon>Majoidea</taxon>
        <taxon>Majidae</taxon>
        <taxon>Chionoecetes</taxon>
    </lineage>
</organism>
<dbReference type="Proteomes" id="UP000770661">
    <property type="component" value="Unassembled WGS sequence"/>
</dbReference>
<feature type="region of interest" description="Disordered" evidence="1">
    <location>
        <begin position="1"/>
        <end position="24"/>
    </location>
</feature>
<keyword evidence="3" id="KW-1185">Reference proteome</keyword>
<evidence type="ECO:0000313" key="2">
    <source>
        <dbReference type="EMBL" id="KAG0729803.1"/>
    </source>
</evidence>